<dbReference type="GO" id="GO:0046872">
    <property type="term" value="F:metal ion binding"/>
    <property type="evidence" value="ECO:0007669"/>
    <property type="project" value="UniProtKB-KW"/>
</dbReference>
<dbReference type="GO" id="GO:0005737">
    <property type="term" value="C:cytoplasm"/>
    <property type="evidence" value="ECO:0007669"/>
    <property type="project" value="TreeGrafter"/>
</dbReference>
<dbReference type="GO" id="GO:0010277">
    <property type="term" value="F:chlorophyllide a oxygenase activity"/>
    <property type="evidence" value="ECO:0007669"/>
    <property type="project" value="InterPro"/>
</dbReference>
<evidence type="ECO:0000256" key="4">
    <source>
        <dbReference type="ARBA" id="ARBA00023004"/>
    </source>
</evidence>
<dbReference type="Pfam" id="PF00355">
    <property type="entry name" value="Rieske"/>
    <property type="match status" value="1"/>
</dbReference>
<feature type="domain" description="Rieske" evidence="7">
    <location>
        <begin position="32"/>
        <end position="137"/>
    </location>
</feature>
<name>A0A7D7LB35_9NOSO</name>
<dbReference type="RefSeq" id="WP_181931651.1">
    <property type="nucleotide sequence ID" value="NZ_CP054698.1"/>
</dbReference>
<keyword evidence="6" id="KW-1133">Transmembrane helix</keyword>
<dbReference type="Proteomes" id="UP000514713">
    <property type="component" value="Chromosome"/>
</dbReference>
<protein>
    <submittedName>
        <fullName evidence="8">Rieske 2Fe-2S domain-containing protein</fullName>
    </submittedName>
</protein>
<dbReference type="InterPro" id="IPR013626">
    <property type="entry name" value="PaO"/>
</dbReference>
<dbReference type="PANTHER" id="PTHR21266">
    <property type="entry name" value="IRON-SULFUR DOMAIN CONTAINING PROTEIN"/>
    <property type="match status" value="1"/>
</dbReference>
<keyword evidence="3" id="KW-0809">Transit peptide</keyword>
<dbReference type="SUPFAM" id="SSF55961">
    <property type="entry name" value="Bet v1-like"/>
    <property type="match status" value="1"/>
</dbReference>
<evidence type="ECO:0000256" key="3">
    <source>
        <dbReference type="ARBA" id="ARBA00022946"/>
    </source>
</evidence>
<sequence>MTLETKQIQVTPINSAFETLESQSEFNWRKCWYPVCFLQDLPINRPYSFSLYDEPFVLFKNTDGEITCLTDCCPHRAARLSDGQIIDGRIECLYHGWQFGQDGQCLHIPQLATEAKIPVSACVSSFKVIERQGMIWIWAGEVETAVDELIPTVPDLDKPGCFNLDYMRDLPYDQSYFIENVIDPAHIPISHEGIFSDRTEAQPLEMEVLESSHQGIRGRYRKTKKPNQPWHLLDFVAPSLVLYRIGNGHESKFWGSALYSIPLSKNRCRVLVRNYSNFFDFKTKLMPPWVDHIMIRNKVLEGDMPIVVEQKGQIERLGKNLQELYLPLKTSDVLVVAYRKWLDKYGSSLPFYQGYSTAKNIDSSEDSQHLKPLDRFSQHTLICNSCSQAYKLTKRLQQSCVGVAIAFAAIAILTDASGIKIAAVSAAVALIILAVMAQRLKTQFEDSYSRH</sequence>
<dbReference type="Pfam" id="PF08417">
    <property type="entry name" value="PaO"/>
    <property type="match status" value="1"/>
</dbReference>
<dbReference type="KEGG" id="ned:HUN01_13160"/>
<keyword evidence="4" id="KW-0408">Iron</keyword>
<evidence type="ECO:0000313" key="8">
    <source>
        <dbReference type="EMBL" id="QMS88498.1"/>
    </source>
</evidence>
<dbReference type="Gene3D" id="3.90.380.10">
    <property type="entry name" value="Naphthalene 1,2-dioxygenase Alpha Subunit, Chain A, domain 1"/>
    <property type="match status" value="1"/>
</dbReference>
<dbReference type="InterPro" id="IPR036922">
    <property type="entry name" value="Rieske_2Fe-2S_sf"/>
</dbReference>
<dbReference type="AlphaFoldDB" id="A0A7D7LB35"/>
<keyword evidence="6" id="KW-0812">Transmembrane</keyword>
<evidence type="ECO:0000259" key="7">
    <source>
        <dbReference type="PROSITE" id="PS51296"/>
    </source>
</evidence>
<dbReference type="PROSITE" id="PS51296">
    <property type="entry name" value="RIESKE"/>
    <property type="match status" value="1"/>
</dbReference>
<evidence type="ECO:0000256" key="2">
    <source>
        <dbReference type="ARBA" id="ARBA00022723"/>
    </source>
</evidence>
<dbReference type="GO" id="GO:0051537">
    <property type="term" value="F:2 iron, 2 sulfur cluster binding"/>
    <property type="evidence" value="ECO:0007669"/>
    <property type="project" value="UniProtKB-KW"/>
</dbReference>
<accession>A0A7D7LB35</accession>
<reference evidence="9" key="1">
    <citation type="submission" date="2020-06" db="EMBL/GenBank/DDBJ databases">
        <title>Nostoc edaphicum CCNP1411 genome.</title>
        <authorList>
            <person name="Fidor A."/>
            <person name="Grabski M."/>
            <person name="Gawor J."/>
            <person name="Gromadka R."/>
            <person name="Wegrzyn G."/>
            <person name="Mazur-Marzec H."/>
        </authorList>
    </citation>
    <scope>NUCLEOTIDE SEQUENCE [LARGE SCALE GENOMIC DNA]</scope>
    <source>
        <strain evidence="9">CCNP1411</strain>
    </source>
</reference>
<dbReference type="InterPro" id="IPR050584">
    <property type="entry name" value="Cholesterol_7-desaturase"/>
</dbReference>
<evidence type="ECO:0000256" key="1">
    <source>
        <dbReference type="ARBA" id="ARBA00022714"/>
    </source>
</evidence>
<keyword evidence="2" id="KW-0479">Metal-binding</keyword>
<keyword evidence="9" id="KW-1185">Reference proteome</keyword>
<proteinExistence type="predicted"/>
<dbReference type="Gene3D" id="2.102.10.10">
    <property type="entry name" value="Rieske [2Fe-2S] iron-sulphur domain"/>
    <property type="match status" value="1"/>
</dbReference>
<dbReference type="EMBL" id="CP054698">
    <property type="protein sequence ID" value="QMS88498.1"/>
    <property type="molecule type" value="Genomic_DNA"/>
</dbReference>
<dbReference type="SUPFAM" id="SSF50022">
    <property type="entry name" value="ISP domain"/>
    <property type="match status" value="1"/>
</dbReference>
<evidence type="ECO:0000313" key="9">
    <source>
        <dbReference type="Proteomes" id="UP000514713"/>
    </source>
</evidence>
<keyword evidence="6" id="KW-0472">Membrane</keyword>
<organism evidence="8 9">
    <name type="scientific">Nostoc edaphicum CCNP1411</name>
    <dbReference type="NCBI Taxonomy" id="1472755"/>
    <lineage>
        <taxon>Bacteria</taxon>
        <taxon>Bacillati</taxon>
        <taxon>Cyanobacteriota</taxon>
        <taxon>Cyanophyceae</taxon>
        <taxon>Nostocales</taxon>
        <taxon>Nostocaceae</taxon>
        <taxon>Nostoc</taxon>
    </lineage>
</organism>
<dbReference type="GO" id="GO:0016705">
    <property type="term" value="F:oxidoreductase activity, acting on paired donors, with incorporation or reduction of molecular oxygen"/>
    <property type="evidence" value="ECO:0007669"/>
    <property type="project" value="UniProtKB-ARBA"/>
</dbReference>
<dbReference type="InterPro" id="IPR017941">
    <property type="entry name" value="Rieske_2Fe-2S"/>
</dbReference>
<feature type="transmembrane region" description="Helical" evidence="6">
    <location>
        <begin position="396"/>
        <end position="414"/>
    </location>
</feature>
<dbReference type="PANTHER" id="PTHR21266:SF29">
    <property type="entry name" value="PROTEIN TIC 55, CHLOROPLASTIC"/>
    <property type="match status" value="1"/>
</dbReference>
<gene>
    <name evidence="8" type="ORF">HUN01_13160</name>
</gene>
<keyword evidence="5" id="KW-0411">Iron-sulfur</keyword>
<evidence type="ECO:0000256" key="6">
    <source>
        <dbReference type="SAM" id="Phobius"/>
    </source>
</evidence>
<evidence type="ECO:0000256" key="5">
    <source>
        <dbReference type="ARBA" id="ARBA00023014"/>
    </source>
</evidence>
<keyword evidence="1" id="KW-0001">2Fe-2S</keyword>